<protein>
    <recommendedName>
        <fullName evidence="5">Histone-lysine N-methyltransferase, H3 lysine-36 specific</fullName>
        <ecNumber evidence="4">2.1.1.359</ecNumber>
    </recommendedName>
    <alternativeName>
        <fullName evidence="14">SET domain-containing protein 2</fullName>
    </alternativeName>
</protein>
<organism evidence="21 22">
    <name type="scientific">Exophiala aquamarina CBS 119918</name>
    <dbReference type="NCBI Taxonomy" id="1182545"/>
    <lineage>
        <taxon>Eukaryota</taxon>
        <taxon>Fungi</taxon>
        <taxon>Dikarya</taxon>
        <taxon>Ascomycota</taxon>
        <taxon>Pezizomycotina</taxon>
        <taxon>Eurotiomycetes</taxon>
        <taxon>Chaetothyriomycetidae</taxon>
        <taxon>Chaetothyriales</taxon>
        <taxon>Herpotrichiellaceae</taxon>
        <taxon>Exophiala</taxon>
    </lineage>
</organism>
<dbReference type="InterPro" id="IPR044437">
    <property type="entry name" value="SETD2/Set2_SET"/>
</dbReference>
<evidence type="ECO:0000256" key="13">
    <source>
        <dbReference type="ARBA" id="ARBA00023242"/>
    </source>
</evidence>
<dbReference type="InterPro" id="IPR036020">
    <property type="entry name" value="WW_dom_sf"/>
</dbReference>
<feature type="region of interest" description="Disordered" evidence="16">
    <location>
        <begin position="627"/>
        <end position="647"/>
    </location>
</feature>
<evidence type="ECO:0000256" key="15">
    <source>
        <dbReference type="ARBA" id="ARBA00047545"/>
    </source>
</evidence>
<dbReference type="GO" id="GO:0005694">
    <property type="term" value="C:chromosome"/>
    <property type="evidence" value="ECO:0007669"/>
    <property type="project" value="UniProtKB-SubCell"/>
</dbReference>
<keyword evidence="6" id="KW-0158">Chromosome</keyword>
<evidence type="ECO:0000256" key="14">
    <source>
        <dbReference type="ARBA" id="ARBA00030091"/>
    </source>
</evidence>
<dbReference type="PROSITE" id="PS51215">
    <property type="entry name" value="AWS"/>
    <property type="match status" value="1"/>
</dbReference>
<dbReference type="EMBL" id="AMGV01000003">
    <property type="protein sequence ID" value="KEF60073.1"/>
    <property type="molecule type" value="Genomic_DNA"/>
</dbReference>
<dbReference type="SUPFAM" id="SSF47676">
    <property type="entry name" value="Conserved domain common to transcription factors TFIIS, elongin A, CRSP70"/>
    <property type="match status" value="1"/>
</dbReference>
<dbReference type="InterPro" id="IPR025788">
    <property type="entry name" value="Set2_fungi"/>
</dbReference>
<feature type="compositionally biased region" description="Basic and acidic residues" evidence="16">
    <location>
        <begin position="12"/>
        <end position="21"/>
    </location>
</feature>
<evidence type="ECO:0000256" key="9">
    <source>
        <dbReference type="ARBA" id="ARBA00022679"/>
    </source>
</evidence>
<dbReference type="STRING" id="1182545.A0A072PL42"/>
<dbReference type="Gene3D" id="1.10.1740.100">
    <property type="entry name" value="Set2, Rpb1 interacting domain"/>
    <property type="match status" value="1"/>
</dbReference>
<evidence type="ECO:0000259" key="18">
    <source>
        <dbReference type="PROSITE" id="PS50280"/>
    </source>
</evidence>
<feature type="region of interest" description="Disordered" evidence="16">
    <location>
        <begin position="663"/>
        <end position="683"/>
    </location>
</feature>
<dbReference type="EC" id="2.1.1.359" evidence="4"/>
<keyword evidence="22" id="KW-1185">Reference proteome</keyword>
<dbReference type="OrthoDB" id="422362at2759"/>
<comment type="catalytic activity">
    <reaction evidence="15">
        <text>L-lysyl(36)-[histone H3] + 3 S-adenosyl-L-methionine = N(6),N(6),N(6)-trimethyl-L-lysyl(36)-[histone H3] + 3 S-adenosyl-L-homocysteine + 3 H(+)</text>
        <dbReference type="Rhea" id="RHEA:60324"/>
        <dbReference type="Rhea" id="RHEA-COMP:9785"/>
        <dbReference type="Rhea" id="RHEA-COMP:15536"/>
        <dbReference type="ChEBI" id="CHEBI:15378"/>
        <dbReference type="ChEBI" id="CHEBI:29969"/>
        <dbReference type="ChEBI" id="CHEBI:57856"/>
        <dbReference type="ChEBI" id="CHEBI:59789"/>
        <dbReference type="ChEBI" id="CHEBI:61961"/>
        <dbReference type="EC" id="2.1.1.359"/>
    </reaction>
</comment>
<evidence type="ECO:0000256" key="4">
    <source>
        <dbReference type="ARBA" id="ARBA00012178"/>
    </source>
</evidence>
<evidence type="ECO:0000256" key="3">
    <source>
        <dbReference type="ARBA" id="ARBA00004286"/>
    </source>
</evidence>
<dbReference type="SUPFAM" id="SSF82199">
    <property type="entry name" value="SET domain"/>
    <property type="match status" value="1"/>
</dbReference>
<dbReference type="PROSITE" id="PS01159">
    <property type="entry name" value="WW_DOMAIN_1"/>
    <property type="match status" value="1"/>
</dbReference>
<dbReference type="PROSITE" id="PS51568">
    <property type="entry name" value="SAM_MT43_SET2_1"/>
    <property type="match status" value="1"/>
</dbReference>
<dbReference type="Pfam" id="PF17907">
    <property type="entry name" value="AWS"/>
    <property type="match status" value="1"/>
</dbReference>
<evidence type="ECO:0000256" key="6">
    <source>
        <dbReference type="ARBA" id="ARBA00022454"/>
    </source>
</evidence>
<evidence type="ECO:0000256" key="1">
    <source>
        <dbReference type="ARBA" id="ARBA00003901"/>
    </source>
</evidence>
<comment type="function">
    <text evidence="1">Histone methyltransferase that trimethylates histone H3 'Lys-36' forming H3K36me3. Involved in transcription elongation as well as in transcription repression.</text>
</comment>
<feature type="compositionally biased region" description="Acidic residues" evidence="16">
    <location>
        <begin position="821"/>
        <end position="833"/>
    </location>
</feature>
<dbReference type="Gene3D" id="2.170.270.10">
    <property type="entry name" value="SET domain"/>
    <property type="match status" value="1"/>
</dbReference>
<dbReference type="InterPro" id="IPR046341">
    <property type="entry name" value="SET_dom_sf"/>
</dbReference>
<feature type="compositionally biased region" description="Polar residues" evidence="16">
    <location>
        <begin position="841"/>
        <end position="853"/>
    </location>
</feature>
<dbReference type="InterPro" id="IPR050777">
    <property type="entry name" value="SET2_Histone-Lys_MeTrsfase"/>
</dbReference>
<feature type="compositionally biased region" description="Acidic residues" evidence="16">
    <location>
        <begin position="958"/>
        <end position="973"/>
    </location>
</feature>
<evidence type="ECO:0000259" key="19">
    <source>
        <dbReference type="PROSITE" id="PS50868"/>
    </source>
</evidence>
<feature type="domain" description="WW" evidence="17">
    <location>
        <begin position="603"/>
        <end position="634"/>
    </location>
</feature>
<dbReference type="GO" id="GO:0005634">
    <property type="term" value="C:nucleus"/>
    <property type="evidence" value="ECO:0007669"/>
    <property type="project" value="UniProtKB-SubCell"/>
</dbReference>
<feature type="compositionally biased region" description="Pro residues" evidence="16">
    <location>
        <begin position="895"/>
        <end position="914"/>
    </location>
</feature>
<feature type="region of interest" description="Disordered" evidence="16">
    <location>
        <begin position="1"/>
        <end position="115"/>
    </location>
</feature>
<feature type="compositionally biased region" description="Low complexity" evidence="16">
    <location>
        <begin position="45"/>
        <end position="69"/>
    </location>
</feature>
<evidence type="ECO:0000259" key="17">
    <source>
        <dbReference type="PROSITE" id="PS50020"/>
    </source>
</evidence>
<dbReference type="PANTHER" id="PTHR22884">
    <property type="entry name" value="SET DOMAIN PROTEINS"/>
    <property type="match status" value="1"/>
</dbReference>
<dbReference type="FunFam" id="2.170.270.10:FF:000033">
    <property type="entry name" value="Histone-lysine N-methyltransferase"/>
    <property type="match status" value="1"/>
</dbReference>
<dbReference type="InterPro" id="IPR038190">
    <property type="entry name" value="SRI_sf"/>
</dbReference>
<feature type="domain" description="SET" evidence="18">
    <location>
        <begin position="214"/>
        <end position="331"/>
    </location>
</feature>
<keyword evidence="9 21" id="KW-0808">Transferase</keyword>
<feature type="region of interest" description="Disordered" evidence="16">
    <location>
        <begin position="957"/>
        <end position="988"/>
    </location>
</feature>
<dbReference type="FunFam" id="1.10.1740.100:FF:000002">
    <property type="entry name" value="Histone-lysine N-methyltransferase"/>
    <property type="match status" value="1"/>
</dbReference>
<dbReference type="AlphaFoldDB" id="A0A072PL42"/>
<dbReference type="GO" id="GO:0140955">
    <property type="term" value="F:histone H3K36 trimethyltransferase activity"/>
    <property type="evidence" value="ECO:0007669"/>
    <property type="project" value="UniProtKB-EC"/>
</dbReference>
<keyword evidence="8 21" id="KW-0489">Methyltransferase</keyword>
<feature type="domain" description="Post-SET" evidence="19">
    <location>
        <begin position="338"/>
        <end position="354"/>
    </location>
</feature>
<evidence type="ECO:0000313" key="21">
    <source>
        <dbReference type="EMBL" id="KEF60073.1"/>
    </source>
</evidence>
<evidence type="ECO:0000256" key="10">
    <source>
        <dbReference type="ARBA" id="ARBA00022691"/>
    </source>
</evidence>
<evidence type="ECO:0000256" key="12">
    <source>
        <dbReference type="ARBA" id="ARBA00023163"/>
    </source>
</evidence>
<dbReference type="SMART" id="SM00508">
    <property type="entry name" value="PostSET"/>
    <property type="match status" value="1"/>
</dbReference>
<feature type="compositionally biased region" description="Basic and acidic residues" evidence="16">
    <location>
        <begin position="933"/>
        <end position="944"/>
    </location>
</feature>
<dbReference type="InterPro" id="IPR006560">
    <property type="entry name" value="AWS_dom"/>
</dbReference>
<dbReference type="PROSITE" id="PS50020">
    <property type="entry name" value="WW_DOMAIN_2"/>
    <property type="match status" value="1"/>
</dbReference>
<dbReference type="InterPro" id="IPR001202">
    <property type="entry name" value="WW_dom"/>
</dbReference>
<keyword evidence="13" id="KW-0539">Nucleus</keyword>
<evidence type="ECO:0000256" key="5">
    <source>
        <dbReference type="ARBA" id="ARBA00018028"/>
    </source>
</evidence>
<feature type="region of interest" description="Disordered" evidence="16">
    <location>
        <begin position="771"/>
        <end position="944"/>
    </location>
</feature>
<evidence type="ECO:0000313" key="22">
    <source>
        <dbReference type="Proteomes" id="UP000027920"/>
    </source>
</evidence>
<dbReference type="GeneID" id="25279850"/>
<gene>
    <name evidence="21" type="ORF">A1O9_04923</name>
</gene>
<dbReference type="InterPro" id="IPR013257">
    <property type="entry name" value="SRI"/>
</dbReference>
<comment type="caution">
    <text evidence="21">The sequence shown here is derived from an EMBL/GenBank/DDBJ whole genome shotgun (WGS) entry which is preliminary data.</text>
</comment>
<evidence type="ECO:0000256" key="7">
    <source>
        <dbReference type="ARBA" id="ARBA00022491"/>
    </source>
</evidence>
<dbReference type="PROSITE" id="PS50868">
    <property type="entry name" value="POST_SET"/>
    <property type="match status" value="1"/>
</dbReference>
<dbReference type="InterPro" id="IPR003616">
    <property type="entry name" value="Post-SET_dom"/>
</dbReference>
<feature type="compositionally biased region" description="Pro residues" evidence="16">
    <location>
        <begin position="594"/>
        <end position="606"/>
    </location>
</feature>
<dbReference type="GO" id="GO:0006355">
    <property type="term" value="P:regulation of DNA-templated transcription"/>
    <property type="evidence" value="ECO:0007669"/>
    <property type="project" value="InterPro"/>
</dbReference>
<dbReference type="PROSITE" id="PS50280">
    <property type="entry name" value="SET"/>
    <property type="match status" value="1"/>
</dbReference>
<dbReference type="Proteomes" id="UP000027920">
    <property type="component" value="Unassembled WGS sequence"/>
</dbReference>
<feature type="compositionally biased region" description="Basic and acidic residues" evidence="16">
    <location>
        <begin position="771"/>
        <end position="794"/>
    </location>
</feature>
<dbReference type="Pfam" id="PF00856">
    <property type="entry name" value="SET"/>
    <property type="match status" value="1"/>
</dbReference>
<dbReference type="SMART" id="SM00570">
    <property type="entry name" value="AWS"/>
    <property type="match status" value="1"/>
</dbReference>
<dbReference type="RefSeq" id="XP_013262663.1">
    <property type="nucleotide sequence ID" value="XM_013407209.1"/>
</dbReference>
<dbReference type="SMART" id="SM00317">
    <property type="entry name" value="SET"/>
    <property type="match status" value="1"/>
</dbReference>
<keyword evidence="10" id="KW-0949">S-adenosyl-L-methionine</keyword>
<keyword evidence="11" id="KW-0805">Transcription regulation</keyword>
<feature type="domain" description="AWS" evidence="20">
    <location>
        <begin position="157"/>
        <end position="212"/>
    </location>
</feature>
<evidence type="ECO:0000259" key="20">
    <source>
        <dbReference type="PROSITE" id="PS51215"/>
    </source>
</evidence>
<evidence type="ECO:0000256" key="2">
    <source>
        <dbReference type="ARBA" id="ARBA00004123"/>
    </source>
</evidence>
<sequence length="988" mass="110019">MSSREGSFDDEVPVHVKREGSPTDGQEDYSSGHGAATVKDENLASPSHLTTTLTTARTQTSRSSSTSTDSSRRVLASGKDRSGAKKANGHTSPVKPEPEEPTKPTKLTKVSRSASSKLPARIAPLLDHLPDVYTEATSTFTVIDACTYQNKFLGFSDHALDCDCSEEWDPASKRNLACGDDSDCINRACKMECANDCGCGTSCENQRFSRRVYADVSVIKTEKKGYGLRANTDLRPHDFIFEYIGETIPEATFRKRMVQYDDEGIKHFYFMSLSKGEFIDATKRGNLGRFCNHSCNPNCYVDKWVVGDKLRMGIFAERHVKAGEELVFNYNVDRYGANPQPCYCGESNCTGFIGGKTQTERGTKLSAATIEALGIEDADSWDTVVPKRPRKKKTAEDDEDYVDSIEAKSLDVDGVTKVMAALMQCKEKWIAVKLLQRIQRCDDEQIWQRVVRFHGYQILNSQLSAWREDENIIVQILDILDRLPRLTRNKIVDAKIDQTLQPLVEHADERVATQATALLEQWSKLEIAYRIPRKKRDASSTVIKTEAISFERRESTQERKRSRSRSRTPPRGPAGISAPSGPRSLQKPNNFHGPRPPFPRGPPPLPRGWFAAQDKGRTYFYSAGGQTTWVRPTQPADQPLPLPKQPSEQDVLKSIIDNIVTSSQKDAKAATPNTPEFPKAKKGEKWRSYDEEKQKKLYENTLFPHISHVMNKYKNKIPKEDLKRFAKEIAKKLVASDFKAGRVKDPTKIDERQQKKVKEFCRQFFDKAYQKHKKHEQDKAARKAHKEGRAKGEGPIESSTVASPAGSPGQANLPPGHDTGAEDIEMSDGEDIDATAVYISASPSSARTPSERNGTLKRKRIGPDDTTAMVQDDEEDRERPASPAKRINTSMEVDTPPPPPPPPPAPPIETPPASTPREGEGDGDLDLPVLSLPDDRMDIHGDTNFRGRSMADVLAQAQEEDGDGDMDDSDIGMELDNPLLDAQPVSSR</sequence>
<evidence type="ECO:0000256" key="16">
    <source>
        <dbReference type="SAM" id="MobiDB-lite"/>
    </source>
</evidence>
<evidence type="ECO:0000256" key="11">
    <source>
        <dbReference type="ARBA" id="ARBA00023015"/>
    </source>
</evidence>
<accession>A0A072PL42</accession>
<feature type="region of interest" description="Disordered" evidence="16">
    <location>
        <begin position="548"/>
        <end position="610"/>
    </location>
</feature>
<dbReference type="HOGENOM" id="CLU_008492_0_1_1"/>
<evidence type="ECO:0000256" key="8">
    <source>
        <dbReference type="ARBA" id="ARBA00022603"/>
    </source>
</evidence>
<dbReference type="CDD" id="cd19172">
    <property type="entry name" value="SET_SETD2"/>
    <property type="match status" value="1"/>
</dbReference>
<dbReference type="Pfam" id="PF08236">
    <property type="entry name" value="SRI"/>
    <property type="match status" value="1"/>
</dbReference>
<dbReference type="VEuPathDB" id="FungiDB:A1O9_04923"/>
<keyword evidence="7" id="KW-0678">Repressor</keyword>
<name>A0A072PL42_9EURO</name>
<comment type="subcellular location">
    <subcellularLocation>
        <location evidence="3">Chromosome</location>
    </subcellularLocation>
    <subcellularLocation>
        <location evidence="2">Nucleus</location>
    </subcellularLocation>
</comment>
<dbReference type="GO" id="GO:0032259">
    <property type="term" value="P:methylation"/>
    <property type="evidence" value="ECO:0007669"/>
    <property type="project" value="UniProtKB-KW"/>
</dbReference>
<dbReference type="InterPro" id="IPR035441">
    <property type="entry name" value="TFIIS/LEDGF_dom_sf"/>
</dbReference>
<reference evidence="21 22" key="1">
    <citation type="submission" date="2013-03" db="EMBL/GenBank/DDBJ databases">
        <title>The Genome Sequence of Exophiala aquamarina CBS 119918.</title>
        <authorList>
            <consortium name="The Broad Institute Genomics Platform"/>
            <person name="Cuomo C."/>
            <person name="de Hoog S."/>
            <person name="Gorbushina A."/>
            <person name="Walker B."/>
            <person name="Young S.K."/>
            <person name="Zeng Q."/>
            <person name="Gargeya S."/>
            <person name="Fitzgerald M."/>
            <person name="Haas B."/>
            <person name="Abouelleil A."/>
            <person name="Allen A.W."/>
            <person name="Alvarado L."/>
            <person name="Arachchi H.M."/>
            <person name="Berlin A.M."/>
            <person name="Chapman S.B."/>
            <person name="Gainer-Dewar J."/>
            <person name="Goldberg J."/>
            <person name="Griggs A."/>
            <person name="Gujja S."/>
            <person name="Hansen M."/>
            <person name="Howarth C."/>
            <person name="Imamovic A."/>
            <person name="Ireland A."/>
            <person name="Larimer J."/>
            <person name="McCowan C."/>
            <person name="Murphy C."/>
            <person name="Pearson M."/>
            <person name="Poon T.W."/>
            <person name="Priest M."/>
            <person name="Roberts A."/>
            <person name="Saif S."/>
            <person name="Shea T."/>
            <person name="Sisk P."/>
            <person name="Sykes S."/>
            <person name="Wortman J."/>
            <person name="Nusbaum C."/>
            <person name="Birren B."/>
        </authorList>
    </citation>
    <scope>NUCLEOTIDE SEQUENCE [LARGE SCALE GENOMIC DNA]</scope>
    <source>
        <strain evidence="21 22">CBS 119918</strain>
    </source>
</reference>
<dbReference type="InterPro" id="IPR001214">
    <property type="entry name" value="SET_dom"/>
</dbReference>
<proteinExistence type="predicted"/>
<keyword evidence="12" id="KW-0804">Transcription</keyword>
<dbReference type="SUPFAM" id="SSF51045">
    <property type="entry name" value="WW domain"/>
    <property type="match status" value="1"/>
</dbReference>
<feature type="compositionally biased region" description="Basic and acidic residues" evidence="16">
    <location>
        <begin position="549"/>
        <end position="559"/>
    </location>
</feature>